<proteinExistence type="predicted"/>
<comment type="caution">
    <text evidence="2">The sequence shown here is derived from an EMBL/GenBank/DDBJ whole genome shotgun (WGS) entry which is preliminary data.</text>
</comment>
<reference evidence="2" key="2">
    <citation type="journal article" date="2022" name="Microbiol. Resour. Announc.">
        <title>Metagenome Sequencing to Explore Phylogenomics of Terrestrial Cyanobacteria.</title>
        <authorList>
            <person name="Ward R.D."/>
            <person name="Stajich J.E."/>
            <person name="Johansen J.R."/>
            <person name="Huntemann M."/>
            <person name="Clum A."/>
            <person name="Foster B."/>
            <person name="Foster B."/>
            <person name="Roux S."/>
            <person name="Palaniappan K."/>
            <person name="Varghese N."/>
            <person name="Mukherjee S."/>
            <person name="Reddy T.B.K."/>
            <person name="Daum C."/>
            <person name="Copeland A."/>
            <person name="Chen I.A."/>
            <person name="Ivanova N.N."/>
            <person name="Kyrpides N.C."/>
            <person name="Shapiro N."/>
            <person name="Eloe-Fadrosh E.A."/>
            <person name="Pietrasiak N."/>
        </authorList>
    </citation>
    <scope>NUCLEOTIDE SEQUENCE</scope>
    <source>
        <strain evidence="2">GSE-NOS-MK-12-04C</strain>
    </source>
</reference>
<feature type="domain" description="Phage head morphogenesis" evidence="1">
    <location>
        <begin position="55"/>
        <end position="170"/>
    </location>
</feature>
<evidence type="ECO:0000313" key="3">
    <source>
        <dbReference type="Proteomes" id="UP000729701"/>
    </source>
</evidence>
<dbReference type="NCBIfam" id="TIGR01641">
    <property type="entry name" value="phageSPP1_gp7"/>
    <property type="match status" value="1"/>
</dbReference>
<sequence>MAQIDPFSLPFTEAIAYFKSKTPLPSTAWDDFADAAQDHAFTVASVTSGQLLGDVYNLVLSGLENGDSYGEFKKGFDQAIDKAGWNPANRGWRTNIIFMTNLRQAYAAGRYKQMSDPEVLKLRPYWRYQHGDSRVPRPAHLSLDGKIYPADSPFWQTCFAPNGFGCRCRIFSLSQREIEREGLTVDTPPQETVAIRDKVTGELKRVPSVNGQPIAEPGFTTIPGSSEAQNREQVLQRGLDRLPSALREQAIQAIKNRRDH</sequence>
<dbReference type="AlphaFoldDB" id="A0A951QPP1"/>
<gene>
    <name evidence="2" type="ORF">KME60_13605</name>
</gene>
<dbReference type="Proteomes" id="UP000729701">
    <property type="component" value="Unassembled WGS sequence"/>
</dbReference>
<dbReference type="EMBL" id="JAHHGZ010000012">
    <property type="protein sequence ID" value="MBW4668425.1"/>
    <property type="molecule type" value="Genomic_DNA"/>
</dbReference>
<name>A0A951QPP1_9CYAN</name>
<dbReference type="Pfam" id="PF04233">
    <property type="entry name" value="Phage_Mu_F"/>
    <property type="match status" value="1"/>
</dbReference>
<protein>
    <submittedName>
        <fullName evidence="2">Phage head morphogenesis protein</fullName>
    </submittedName>
</protein>
<dbReference type="InterPro" id="IPR006528">
    <property type="entry name" value="Phage_head_morphogenesis_dom"/>
</dbReference>
<reference evidence="2" key="1">
    <citation type="submission" date="2021-05" db="EMBL/GenBank/DDBJ databases">
        <authorList>
            <person name="Pietrasiak N."/>
            <person name="Ward R."/>
            <person name="Stajich J.E."/>
            <person name="Kurbessoian T."/>
        </authorList>
    </citation>
    <scope>NUCLEOTIDE SEQUENCE</scope>
    <source>
        <strain evidence="2">GSE-NOS-MK-12-04C</strain>
    </source>
</reference>
<evidence type="ECO:0000259" key="1">
    <source>
        <dbReference type="Pfam" id="PF04233"/>
    </source>
</evidence>
<accession>A0A951QPP1</accession>
<evidence type="ECO:0000313" key="2">
    <source>
        <dbReference type="EMBL" id="MBW4668425.1"/>
    </source>
</evidence>
<organism evidence="2 3">
    <name type="scientific">Cyanomargarita calcarea GSE-NOS-MK-12-04C</name>
    <dbReference type="NCBI Taxonomy" id="2839659"/>
    <lineage>
        <taxon>Bacteria</taxon>
        <taxon>Bacillati</taxon>
        <taxon>Cyanobacteriota</taxon>
        <taxon>Cyanophyceae</taxon>
        <taxon>Nostocales</taxon>
        <taxon>Cyanomargaritaceae</taxon>
        <taxon>Cyanomargarita</taxon>
    </lineage>
</organism>